<reference evidence="8" key="3">
    <citation type="submission" date="2025-08" db="UniProtKB">
        <authorList>
            <consortium name="Ensembl"/>
        </authorList>
    </citation>
    <scope>IDENTIFICATION</scope>
</reference>
<reference evidence="8" key="4">
    <citation type="submission" date="2025-09" db="UniProtKB">
        <authorList>
            <consortium name="Ensembl"/>
        </authorList>
    </citation>
    <scope>IDENTIFICATION</scope>
</reference>
<dbReference type="PANTHER" id="PTHR46904:SF1">
    <property type="entry name" value="CENTROMERE PROTEIN T"/>
    <property type="match status" value="1"/>
</dbReference>
<keyword evidence="4" id="KW-0158">Chromosome</keyword>
<evidence type="ECO:0000313" key="8">
    <source>
        <dbReference type="Ensembl" id="ENSPSIP00000009587.1"/>
    </source>
</evidence>
<comment type="subcellular location">
    <subcellularLocation>
        <location evidence="2">Chromosome</location>
    </subcellularLocation>
    <subcellularLocation>
        <location evidence="1">Nucleus</location>
    </subcellularLocation>
</comment>
<evidence type="ECO:0000256" key="2">
    <source>
        <dbReference type="ARBA" id="ARBA00004286"/>
    </source>
</evidence>
<dbReference type="PANTHER" id="PTHR46904">
    <property type="entry name" value="CENTROMERE PROTEIN T"/>
    <property type="match status" value="1"/>
</dbReference>
<dbReference type="EMBL" id="AGCU01119737">
    <property type="status" value="NOT_ANNOTATED_CDS"/>
    <property type="molecule type" value="Genomic_DNA"/>
</dbReference>
<keyword evidence="9" id="KW-1185">Reference proteome</keyword>
<dbReference type="Ensembl" id="ENSPSIT00000009634.1">
    <property type="protein sequence ID" value="ENSPSIP00000009587.1"/>
    <property type="gene ID" value="ENSPSIG00000008716.1"/>
</dbReference>
<dbReference type="InterPro" id="IPR028255">
    <property type="entry name" value="CENP-T"/>
</dbReference>
<dbReference type="GO" id="GO:0046982">
    <property type="term" value="F:protein heterodimerization activity"/>
    <property type="evidence" value="ECO:0007669"/>
    <property type="project" value="InterPro"/>
</dbReference>
<evidence type="ECO:0000256" key="1">
    <source>
        <dbReference type="ARBA" id="ARBA00004123"/>
    </source>
</evidence>
<evidence type="ECO:0000256" key="4">
    <source>
        <dbReference type="ARBA" id="ARBA00022454"/>
    </source>
</evidence>
<keyword evidence="5" id="KW-0539">Nucleus</keyword>
<feature type="domain" description="CENP-T/Histone H4 histone fold" evidence="7">
    <location>
        <begin position="64"/>
        <end position="161"/>
    </location>
</feature>
<dbReference type="GO" id="GO:0007059">
    <property type="term" value="P:chromosome segregation"/>
    <property type="evidence" value="ECO:0007669"/>
    <property type="project" value="TreeGrafter"/>
</dbReference>
<dbReference type="GO" id="GO:0000776">
    <property type="term" value="C:kinetochore"/>
    <property type="evidence" value="ECO:0007669"/>
    <property type="project" value="InterPro"/>
</dbReference>
<dbReference type="eggNOG" id="ENOG502RZH1">
    <property type="taxonomic scope" value="Eukaryota"/>
</dbReference>
<dbReference type="OMA" id="TDYEMEY"/>
<evidence type="ECO:0000259" key="7">
    <source>
        <dbReference type="Pfam" id="PF15511"/>
    </source>
</evidence>
<dbReference type="EMBL" id="AGCU01119740">
    <property type="status" value="NOT_ANNOTATED_CDS"/>
    <property type="molecule type" value="Genomic_DNA"/>
</dbReference>
<evidence type="ECO:0000256" key="3">
    <source>
        <dbReference type="ARBA" id="ARBA00010137"/>
    </source>
</evidence>
<organism evidence="8 9">
    <name type="scientific">Pelodiscus sinensis</name>
    <name type="common">Chinese softshell turtle</name>
    <name type="synonym">Trionyx sinensis</name>
    <dbReference type="NCBI Taxonomy" id="13735"/>
    <lineage>
        <taxon>Eukaryota</taxon>
        <taxon>Metazoa</taxon>
        <taxon>Chordata</taxon>
        <taxon>Craniata</taxon>
        <taxon>Vertebrata</taxon>
        <taxon>Euteleostomi</taxon>
        <taxon>Archelosauria</taxon>
        <taxon>Testudinata</taxon>
        <taxon>Testudines</taxon>
        <taxon>Cryptodira</taxon>
        <taxon>Trionychia</taxon>
        <taxon>Trionychidae</taxon>
        <taxon>Pelodiscus</taxon>
    </lineage>
</organism>
<sequence>MTEEEAETEEPVSDELSTKTLRPFPLPPTPRSLSTAAAASALLPPKPSLAPRAARGAARAPRRKREPALPSSLIKKIFSHFVKVPVAREAVTVVEKCVEVYFGQLCKDLEAYTSHAGRKTVEEADLELLMRRQGLVTDKMPLRVLIERHLPLEYRKLLIPVAMSGNKVIP</sequence>
<feature type="compositionally biased region" description="Low complexity" evidence="6">
    <location>
        <begin position="31"/>
        <end position="59"/>
    </location>
</feature>
<dbReference type="GO" id="GO:0005634">
    <property type="term" value="C:nucleus"/>
    <property type="evidence" value="ECO:0007669"/>
    <property type="project" value="UniProtKB-SubCell"/>
</dbReference>
<feature type="region of interest" description="Disordered" evidence="6">
    <location>
        <begin position="1"/>
        <end position="67"/>
    </location>
</feature>
<protein>
    <recommendedName>
        <fullName evidence="7">CENP-T/Histone H4 histone fold domain-containing protein</fullName>
    </recommendedName>
</protein>
<dbReference type="SUPFAM" id="SSF47113">
    <property type="entry name" value="Histone-fold"/>
    <property type="match status" value="1"/>
</dbReference>
<feature type="compositionally biased region" description="Acidic residues" evidence="6">
    <location>
        <begin position="1"/>
        <end position="13"/>
    </location>
</feature>
<dbReference type="EMBL" id="AGCU01119738">
    <property type="status" value="NOT_ANNOTATED_CDS"/>
    <property type="molecule type" value="Genomic_DNA"/>
</dbReference>
<dbReference type="STRING" id="13735.ENSPSIP00000009587"/>
<dbReference type="Gene3D" id="1.10.20.10">
    <property type="entry name" value="Histone, subunit A"/>
    <property type="match status" value="1"/>
</dbReference>
<proteinExistence type="inferred from homology"/>
<accession>K7FNH7</accession>
<dbReference type="HOGENOM" id="CLU_104882_1_0_1"/>
<dbReference type="InterPro" id="IPR035425">
    <property type="entry name" value="CENP-T/H4_C"/>
</dbReference>
<dbReference type="Pfam" id="PF15511">
    <property type="entry name" value="CENP-T_C"/>
    <property type="match status" value="1"/>
</dbReference>
<dbReference type="AlphaFoldDB" id="K7FNH7"/>
<dbReference type="GO" id="GO:0000278">
    <property type="term" value="P:mitotic cell cycle"/>
    <property type="evidence" value="ECO:0007669"/>
    <property type="project" value="TreeGrafter"/>
</dbReference>
<dbReference type="EMBL" id="AGCU01119739">
    <property type="status" value="NOT_ANNOTATED_CDS"/>
    <property type="molecule type" value="Genomic_DNA"/>
</dbReference>
<evidence type="ECO:0000256" key="5">
    <source>
        <dbReference type="ARBA" id="ARBA00023242"/>
    </source>
</evidence>
<dbReference type="GO" id="GO:0003677">
    <property type="term" value="F:DNA binding"/>
    <property type="evidence" value="ECO:0007669"/>
    <property type="project" value="InterPro"/>
</dbReference>
<name>K7FNH7_PELSI</name>
<dbReference type="GeneTree" id="ENSGT00390000003044"/>
<dbReference type="CDD" id="cd22920">
    <property type="entry name" value="HFD_CENP-T"/>
    <property type="match status" value="1"/>
</dbReference>
<evidence type="ECO:0000313" key="9">
    <source>
        <dbReference type="Proteomes" id="UP000007267"/>
    </source>
</evidence>
<dbReference type="InterPro" id="IPR009072">
    <property type="entry name" value="Histone-fold"/>
</dbReference>
<reference evidence="9" key="2">
    <citation type="journal article" date="2013" name="Nat. Genet.">
        <title>The draft genomes of soft-shell turtle and green sea turtle yield insights into the development and evolution of the turtle-specific body plan.</title>
        <authorList>
            <person name="Wang Z."/>
            <person name="Pascual-Anaya J."/>
            <person name="Zadissa A."/>
            <person name="Li W."/>
            <person name="Niimura Y."/>
            <person name="Huang Z."/>
            <person name="Li C."/>
            <person name="White S."/>
            <person name="Xiong Z."/>
            <person name="Fang D."/>
            <person name="Wang B."/>
            <person name="Ming Y."/>
            <person name="Chen Y."/>
            <person name="Zheng Y."/>
            <person name="Kuraku S."/>
            <person name="Pignatelli M."/>
            <person name="Herrero J."/>
            <person name="Beal K."/>
            <person name="Nozawa M."/>
            <person name="Li Q."/>
            <person name="Wang J."/>
            <person name="Zhang H."/>
            <person name="Yu L."/>
            <person name="Shigenobu S."/>
            <person name="Wang J."/>
            <person name="Liu J."/>
            <person name="Flicek P."/>
            <person name="Searle S."/>
            <person name="Wang J."/>
            <person name="Kuratani S."/>
            <person name="Yin Y."/>
            <person name="Aken B."/>
            <person name="Zhang G."/>
            <person name="Irie N."/>
        </authorList>
    </citation>
    <scope>NUCLEOTIDE SEQUENCE [LARGE SCALE GENOMIC DNA]</scope>
    <source>
        <strain evidence="9">Daiwa-1</strain>
    </source>
</reference>
<reference evidence="9" key="1">
    <citation type="submission" date="2011-10" db="EMBL/GenBank/DDBJ databases">
        <authorList>
            <consortium name="Soft-shell Turtle Genome Consortium"/>
        </authorList>
    </citation>
    <scope>NUCLEOTIDE SEQUENCE [LARGE SCALE GENOMIC DNA]</scope>
    <source>
        <strain evidence="9">Daiwa-1</strain>
    </source>
</reference>
<comment type="similarity">
    <text evidence="3">Belongs to the CENP-T/CNN1 family.</text>
</comment>
<evidence type="ECO:0000256" key="6">
    <source>
        <dbReference type="SAM" id="MobiDB-lite"/>
    </source>
</evidence>
<dbReference type="Proteomes" id="UP000007267">
    <property type="component" value="Unassembled WGS sequence"/>
</dbReference>
<dbReference type="GO" id="GO:0051382">
    <property type="term" value="P:kinetochore assembly"/>
    <property type="evidence" value="ECO:0007669"/>
    <property type="project" value="InterPro"/>
</dbReference>